<sequence length="101" mass="10932">MPSTYLSSKDTLAAIQAQPGYFLTISASTNPPKASVRSHIQHREVSAESVAANGSSRSQEGLQKRYDIDSIDAAHFFEAMSPTQAVALHSTIRDLILTTIQ</sequence>
<dbReference type="RefSeq" id="XP_024582282.1">
    <property type="nucleotide sequence ID" value="XM_024716710.1"/>
</dbReference>
<dbReference type="EMBL" id="CCYD01001864">
    <property type="protein sequence ID" value="CEG45913.1"/>
    <property type="molecule type" value="Genomic_DNA"/>
</dbReference>
<protein>
    <submittedName>
        <fullName evidence="1">Uncharacterized protein</fullName>
    </submittedName>
</protein>
<dbReference type="OrthoDB" id="122463at2759"/>
<keyword evidence="2" id="KW-1185">Reference proteome</keyword>
<accession>A0A0P1AWS3</accession>
<name>A0A0P1AWS3_PLAHL</name>
<organism evidence="1 2">
    <name type="scientific">Plasmopara halstedii</name>
    <name type="common">Downy mildew of sunflower</name>
    <dbReference type="NCBI Taxonomy" id="4781"/>
    <lineage>
        <taxon>Eukaryota</taxon>
        <taxon>Sar</taxon>
        <taxon>Stramenopiles</taxon>
        <taxon>Oomycota</taxon>
        <taxon>Peronosporomycetes</taxon>
        <taxon>Peronosporales</taxon>
        <taxon>Peronosporaceae</taxon>
        <taxon>Plasmopara</taxon>
    </lineage>
</organism>
<reference evidence="2" key="1">
    <citation type="submission" date="2014-09" db="EMBL/GenBank/DDBJ databases">
        <authorList>
            <person name="Sharma Rahul"/>
            <person name="Thines Marco"/>
        </authorList>
    </citation>
    <scope>NUCLEOTIDE SEQUENCE [LARGE SCALE GENOMIC DNA]</scope>
</reference>
<dbReference type="Proteomes" id="UP000054928">
    <property type="component" value="Unassembled WGS sequence"/>
</dbReference>
<dbReference type="AlphaFoldDB" id="A0A0P1AWS3"/>
<dbReference type="GeneID" id="36397301"/>
<evidence type="ECO:0000313" key="2">
    <source>
        <dbReference type="Proteomes" id="UP000054928"/>
    </source>
</evidence>
<evidence type="ECO:0000313" key="1">
    <source>
        <dbReference type="EMBL" id="CEG45913.1"/>
    </source>
</evidence>
<proteinExistence type="predicted"/>